<accession>A0A1X6YHC8</accession>
<evidence type="ECO:0000313" key="5">
    <source>
        <dbReference type="Proteomes" id="UP000193061"/>
    </source>
</evidence>
<dbReference type="InterPro" id="IPR029030">
    <property type="entry name" value="Caspase-like_dom_sf"/>
</dbReference>
<feature type="signal peptide" evidence="2">
    <location>
        <begin position="1"/>
        <end position="23"/>
    </location>
</feature>
<dbReference type="InterPro" id="IPR025582">
    <property type="entry name" value="YARHG_dom"/>
</dbReference>
<dbReference type="PANTHER" id="PTHR22576">
    <property type="entry name" value="MUCOSA ASSOCIATED LYMPHOID TISSUE LYMPHOMA TRANSLOCATION PROTEIN 1/PARACASPASE"/>
    <property type="match status" value="1"/>
</dbReference>
<dbReference type="SMART" id="SM01324">
    <property type="entry name" value="YARHG"/>
    <property type="match status" value="1"/>
</dbReference>
<dbReference type="SMART" id="SM00115">
    <property type="entry name" value="CASc"/>
    <property type="match status" value="1"/>
</dbReference>
<evidence type="ECO:0000256" key="2">
    <source>
        <dbReference type="SAM" id="SignalP"/>
    </source>
</evidence>
<dbReference type="Gene3D" id="3.40.50.1460">
    <property type="match status" value="1"/>
</dbReference>
<evidence type="ECO:0000313" key="4">
    <source>
        <dbReference type="EMBL" id="SLN21704.1"/>
    </source>
</evidence>
<dbReference type="GO" id="GO:0004197">
    <property type="term" value="F:cysteine-type endopeptidase activity"/>
    <property type="evidence" value="ECO:0007669"/>
    <property type="project" value="InterPro"/>
</dbReference>
<name>A0A1X6YHC8_9RHOB</name>
<dbReference type="Gene3D" id="2.30.30.40">
    <property type="entry name" value="SH3 Domains"/>
    <property type="match status" value="1"/>
</dbReference>
<dbReference type="InterPro" id="IPR052039">
    <property type="entry name" value="Caspase-related_regulators"/>
</dbReference>
<reference evidence="4 5" key="1">
    <citation type="submission" date="2017-03" db="EMBL/GenBank/DDBJ databases">
        <authorList>
            <person name="Afonso C.L."/>
            <person name="Miller P.J."/>
            <person name="Scott M.A."/>
            <person name="Spackman E."/>
            <person name="Goraichik I."/>
            <person name="Dimitrov K.M."/>
            <person name="Suarez D.L."/>
            <person name="Swayne D.E."/>
        </authorList>
    </citation>
    <scope>NUCLEOTIDE SEQUENCE [LARGE SCALE GENOMIC DNA]</scope>
    <source>
        <strain evidence="4 5">CECT 7450</strain>
    </source>
</reference>
<dbReference type="InterPro" id="IPR011600">
    <property type="entry name" value="Pept_C14_caspase"/>
</dbReference>
<sequence>MLSMLLRILFICFCCFSPGSSWAENRVALVIGNSDYDSVSYLPNAAKDARDVSSTLRNLGFQVIDGFDLTQSEILSRAQEMQRRLSPEDVALFYFSGHGVQIGSENYIIPVDAFGTNAEMLRSTSVSLQTILAEMEQKADRNIVILDACRNNPFELDDKNRSIGGVARGLAKVDAGVGSFIAFSTQPGNVALDGSGENSPFTEALLRHLPSSQDDLHEVMRKVRRDVVNATQSSQIPWENSSLIDRIYLSNPGGLTSQQPSNALPSEISEPSPPKTVYTYQVSGLDPNGDGFLALRNGTTSQATRLAKMTEGTKLEFLGQKGVWFNVRTEAGLQGWAHSNWIRFIGSQSASPAENCETLWYERNAIFARNGYCFRGARGRATFSNAGCRQGVAAQNIPLSTAERREVERLLARENALNCR</sequence>
<dbReference type="InterPro" id="IPR015917">
    <property type="entry name" value="Pept_C14A"/>
</dbReference>
<keyword evidence="5" id="KW-1185">Reference proteome</keyword>
<dbReference type="Pfam" id="PF13308">
    <property type="entry name" value="YARHG"/>
    <property type="match status" value="1"/>
</dbReference>
<feature type="chain" id="PRO_5012733446" evidence="2">
    <location>
        <begin position="24"/>
        <end position="420"/>
    </location>
</feature>
<organism evidence="4 5">
    <name type="scientific">Roseovarius albus</name>
    <dbReference type="NCBI Taxonomy" id="1247867"/>
    <lineage>
        <taxon>Bacteria</taxon>
        <taxon>Pseudomonadati</taxon>
        <taxon>Pseudomonadota</taxon>
        <taxon>Alphaproteobacteria</taxon>
        <taxon>Rhodobacterales</taxon>
        <taxon>Roseobacteraceae</taxon>
        <taxon>Roseovarius</taxon>
    </lineage>
</organism>
<protein>
    <submittedName>
        <fullName evidence="4">Caspase domain protein</fullName>
    </submittedName>
</protein>
<dbReference type="Proteomes" id="UP000193061">
    <property type="component" value="Unassembled WGS sequence"/>
</dbReference>
<feature type="domain" description="Caspase family p20" evidence="3">
    <location>
        <begin position="24"/>
        <end position="153"/>
    </location>
</feature>
<proteinExistence type="inferred from homology"/>
<dbReference type="InterPro" id="IPR003646">
    <property type="entry name" value="SH3-like_bac-type"/>
</dbReference>
<dbReference type="EMBL" id="FWFX01000002">
    <property type="protein sequence ID" value="SLN21704.1"/>
    <property type="molecule type" value="Genomic_DNA"/>
</dbReference>
<dbReference type="SUPFAM" id="SSF52129">
    <property type="entry name" value="Caspase-like"/>
    <property type="match status" value="1"/>
</dbReference>
<dbReference type="AlphaFoldDB" id="A0A1X6YHC8"/>
<dbReference type="Pfam" id="PF00656">
    <property type="entry name" value="Peptidase_C14"/>
    <property type="match status" value="1"/>
</dbReference>
<dbReference type="GO" id="GO:0006508">
    <property type="term" value="P:proteolysis"/>
    <property type="evidence" value="ECO:0007669"/>
    <property type="project" value="InterPro"/>
</dbReference>
<keyword evidence="2" id="KW-0732">Signal</keyword>
<evidence type="ECO:0000256" key="1">
    <source>
        <dbReference type="ARBA" id="ARBA00010134"/>
    </source>
</evidence>
<dbReference type="PROSITE" id="PS50208">
    <property type="entry name" value="CASPASE_P20"/>
    <property type="match status" value="1"/>
</dbReference>
<comment type="similarity">
    <text evidence="1">Belongs to the peptidase C14A family.</text>
</comment>
<dbReference type="PANTHER" id="PTHR22576:SF37">
    <property type="entry name" value="MUCOSA-ASSOCIATED LYMPHOID TISSUE LYMPHOMA TRANSLOCATION PROTEIN 1"/>
    <property type="match status" value="1"/>
</dbReference>
<dbReference type="InterPro" id="IPR001309">
    <property type="entry name" value="Pept_C14_p20"/>
</dbReference>
<dbReference type="Pfam" id="PF08239">
    <property type="entry name" value="SH3_3"/>
    <property type="match status" value="1"/>
</dbReference>
<evidence type="ECO:0000259" key="3">
    <source>
        <dbReference type="PROSITE" id="PS50208"/>
    </source>
</evidence>
<gene>
    <name evidence="4" type="ORF">ROA7450_00785</name>
</gene>